<feature type="region of interest" description="Disordered" evidence="10">
    <location>
        <begin position="1"/>
        <end position="28"/>
    </location>
</feature>
<gene>
    <name evidence="12" type="ORF">OSTLU_35127</name>
</gene>
<dbReference type="OMA" id="KVLQQMC"/>
<dbReference type="Gene3D" id="2.60.15.10">
    <property type="entry name" value="F0F1 ATP synthase delta/epsilon subunit, N-terminal"/>
    <property type="match status" value="1"/>
</dbReference>
<evidence type="ECO:0000256" key="10">
    <source>
        <dbReference type="SAM" id="MobiDB-lite"/>
    </source>
</evidence>
<dbReference type="OrthoDB" id="270171at2759"/>
<evidence type="ECO:0000313" key="12">
    <source>
        <dbReference type="EMBL" id="ABO97779.1"/>
    </source>
</evidence>
<dbReference type="CDD" id="cd12152">
    <property type="entry name" value="F1-ATPase_delta"/>
    <property type="match status" value="1"/>
</dbReference>
<dbReference type="Pfam" id="PF02823">
    <property type="entry name" value="ATP-synt_DE_N"/>
    <property type="match status" value="1"/>
</dbReference>
<keyword evidence="3" id="KW-0813">Transport</keyword>
<reference evidence="12 13" key="1">
    <citation type="journal article" date="2007" name="Proc. Natl. Acad. Sci. U.S.A.">
        <title>The tiny eukaryote Ostreococcus provides genomic insights into the paradox of plankton speciation.</title>
        <authorList>
            <person name="Palenik B."/>
            <person name="Grimwood J."/>
            <person name="Aerts A."/>
            <person name="Rouze P."/>
            <person name="Salamov A."/>
            <person name="Putnam N."/>
            <person name="Dupont C."/>
            <person name="Jorgensen R."/>
            <person name="Derelle E."/>
            <person name="Rombauts S."/>
            <person name="Zhou K."/>
            <person name="Otillar R."/>
            <person name="Merchant S.S."/>
            <person name="Podell S."/>
            <person name="Gaasterland T."/>
            <person name="Napoli C."/>
            <person name="Gendler K."/>
            <person name="Manuell A."/>
            <person name="Tai V."/>
            <person name="Vallon O."/>
            <person name="Piganeau G."/>
            <person name="Jancek S."/>
            <person name="Heijde M."/>
            <person name="Jabbari K."/>
            <person name="Bowler C."/>
            <person name="Lohr M."/>
            <person name="Robbens S."/>
            <person name="Werner G."/>
            <person name="Dubchak I."/>
            <person name="Pazour G.J."/>
            <person name="Ren Q."/>
            <person name="Paulsen I."/>
            <person name="Delwiche C."/>
            <person name="Schmutz J."/>
            <person name="Rokhsar D."/>
            <person name="Van de Peer Y."/>
            <person name="Moreau H."/>
            <person name="Grigoriev I.V."/>
        </authorList>
    </citation>
    <scope>NUCLEOTIDE SEQUENCE [LARGE SCALE GENOMIC DNA]</scope>
    <source>
        <strain evidence="12 13">CCE9901</strain>
    </source>
</reference>
<keyword evidence="8" id="KW-0496">Mitochondrion</keyword>
<keyword evidence="13" id="KW-1185">Reference proteome</keyword>
<evidence type="ECO:0000256" key="4">
    <source>
        <dbReference type="ARBA" id="ARBA00022781"/>
    </source>
</evidence>
<feature type="compositionally biased region" description="Polar residues" evidence="10">
    <location>
        <begin position="9"/>
        <end position="23"/>
    </location>
</feature>
<dbReference type="Gramene" id="ABO97779">
    <property type="protein sequence ID" value="ABO97779"/>
    <property type="gene ID" value="OSTLU_35127"/>
</dbReference>
<evidence type="ECO:0000313" key="13">
    <source>
        <dbReference type="Proteomes" id="UP000001568"/>
    </source>
</evidence>
<dbReference type="STRING" id="436017.A4S280"/>
<dbReference type="PANTHER" id="PTHR13822:SF7">
    <property type="entry name" value="ATP SYNTHASE SUBUNIT DELTA, MITOCHONDRIAL"/>
    <property type="match status" value="1"/>
</dbReference>
<proteinExistence type="inferred from homology"/>
<comment type="similarity">
    <text evidence="2">Belongs to the ATPase epsilon chain family.</text>
</comment>
<evidence type="ECO:0000256" key="9">
    <source>
        <dbReference type="ARBA" id="ARBA00023136"/>
    </source>
</evidence>
<dbReference type="Gene3D" id="1.20.5.440">
    <property type="entry name" value="ATP synthase delta/epsilon subunit, C-terminal domain"/>
    <property type="match status" value="1"/>
</dbReference>
<evidence type="ECO:0000256" key="2">
    <source>
        <dbReference type="ARBA" id="ARBA00005712"/>
    </source>
</evidence>
<keyword evidence="4" id="KW-0375">Hydrogen ion transport</keyword>
<evidence type="ECO:0000259" key="11">
    <source>
        <dbReference type="Pfam" id="PF02823"/>
    </source>
</evidence>
<keyword evidence="9" id="KW-0472">Membrane</keyword>
<comment type="subcellular location">
    <subcellularLocation>
        <location evidence="1">Mitochondrion inner membrane</location>
    </subcellularLocation>
</comment>
<dbReference type="InterPro" id="IPR001469">
    <property type="entry name" value="ATP_synth_F1_dsu/esu"/>
</dbReference>
<evidence type="ECO:0000256" key="7">
    <source>
        <dbReference type="ARBA" id="ARBA00023065"/>
    </source>
</evidence>
<dbReference type="Proteomes" id="UP000001568">
    <property type="component" value="Chromosome 9"/>
</dbReference>
<evidence type="ECO:0000256" key="3">
    <source>
        <dbReference type="ARBA" id="ARBA00022448"/>
    </source>
</evidence>
<evidence type="ECO:0000256" key="1">
    <source>
        <dbReference type="ARBA" id="ARBA00004273"/>
    </source>
</evidence>
<dbReference type="AlphaFoldDB" id="A4S280"/>
<evidence type="ECO:0000256" key="8">
    <source>
        <dbReference type="ARBA" id="ARBA00023128"/>
    </source>
</evidence>
<name>A4S280_OSTLU</name>
<keyword evidence="6" id="KW-0809">Transit peptide</keyword>
<dbReference type="GO" id="GO:0005743">
    <property type="term" value="C:mitochondrial inner membrane"/>
    <property type="evidence" value="ECO:0007669"/>
    <property type="project" value="UniProtKB-SubCell"/>
</dbReference>
<dbReference type="SUPFAM" id="SSF51344">
    <property type="entry name" value="Epsilon subunit of F1F0-ATP synthase N-terminal domain"/>
    <property type="match status" value="1"/>
</dbReference>
<accession>A4S280</accession>
<dbReference type="eggNOG" id="KOG1758">
    <property type="taxonomic scope" value="Eukaryota"/>
</dbReference>
<dbReference type="InterPro" id="IPR036771">
    <property type="entry name" value="ATPsynth_dsu/esu_N"/>
</dbReference>
<dbReference type="EMBL" id="CP000589">
    <property type="protein sequence ID" value="ABO97779.1"/>
    <property type="molecule type" value="Genomic_DNA"/>
</dbReference>
<organism evidence="12 13">
    <name type="scientific">Ostreococcus lucimarinus (strain CCE9901)</name>
    <dbReference type="NCBI Taxonomy" id="436017"/>
    <lineage>
        <taxon>Eukaryota</taxon>
        <taxon>Viridiplantae</taxon>
        <taxon>Chlorophyta</taxon>
        <taxon>Mamiellophyceae</taxon>
        <taxon>Mamiellales</taxon>
        <taxon>Bathycoccaceae</taxon>
        <taxon>Ostreococcus</taxon>
    </lineage>
</organism>
<dbReference type="InterPro" id="IPR020546">
    <property type="entry name" value="ATP_synth_F1_dsu/esu_N"/>
</dbReference>
<dbReference type="PANTHER" id="PTHR13822">
    <property type="entry name" value="ATP SYNTHASE DELTA/EPSILON CHAIN"/>
    <property type="match status" value="1"/>
</dbReference>
<dbReference type="KEGG" id="olu:OSTLU_35127"/>
<dbReference type="NCBIfam" id="TIGR01216">
    <property type="entry name" value="ATP_synt_epsi"/>
    <property type="match status" value="1"/>
</dbReference>
<dbReference type="RefSeq" id="XP_001419486.1">
    <property type="nucleotide sequence ID" value="XM_001419449.1"/>
</dbReference>
<dbReference type="GO" id="GO:0045259">
    <property type="term" value="C:proton-transporting ATP synthase complex"/>
    <property type="evidence" value="ECO:0007669"/>
    <property type="project" value="EnsemblPlants"/>
</dbReference>
<dbReference type="HAMAP" id="MF_00530">
    <property type="entry name" value="ATP_synth_epsil_bac"/>
    <property type="match status" value="1"/>
</dbReference>
<evidence type="ECO:0000256" key="6">
    <source>
        <dbReference type="ARBA" id="ARBA00022946"/>
    </source>
</evidence>
<keyword evidence="5" id="KW-0999">Mitochondrion inner membrane</keyword>
<dbReference type="HOGENOM" id="CLU_084338_0_2_1"/>
<dbReference type="GO" id="GO:0046933">
    <property type="term" value="F:proton-transporting ATP synthase activity, rotational mechanism"/>
    <property type="evidence" value="ECO:0007669"/>
    <property type="project" value="InterPro"/>
</dbReference>
<protein>
    <submittedName>
        <fullName evidence="12">F-ATPase family transporter: protons (Mitochondrial)</fullName>
    </submittedName>
</protein>
<sequence length="170" mass="18228">MEKFDVAKTSPTMDRPSTPTTFASAPVEESAKGTADKLKLNFYLPHEVAHDEEEVDMVLVPATTGDFGILPGHVPTVSQLRPGVVSVHLNDKDVKKYFVSSGFAFVHADSTADICAIEAVPVEQLDGDAVRKGLAEHQAKFTNAKDDFEKANAQIGIDVCNAMVAALDAK</sequence>
<evidence type="ECO:0000256" key="5">
    <source>
        <dbReference type="ARBA" id="ARBA00022792"/>
    </source>
</evidence>
<dbReference type="GeneID" id="5003641"/>
<feature type="domain" description="ATP synthase F1 complex delta/epsilon subunit N-terminal" evidence="11">
    <location>
        <begin position="38"/>
        <end position="110"/>
    </location>
</feature>
<keyword evidence="7" id="KW-0406">Ion transport</keyword>